<protein>
    <submittedName>
        <fullName evidence="1">Uncharacterized protein</fullName>
    </submittedName>
</protein>
<dbReference type="eggNOG" id="ENOG5031AX0">
    <property type="taxonomic scope" value="Bacteria"/>
</dbReference>
<name>A8EVJ3_ALIB4</name>
<dbReference type="HOGENOM" id="CLU_2314308_0_0_7"/>
<organism evidence="1 2">
    <name type="scientific">Aliarcobacter butzleri (strain RM4018)</name>
    <name type="common">Arcobacter butzleri</name>
    <dbReference type="NCBI Taxonomy" id="367737"/>
    <lineage>
        <taxon>Bacteria</taxon>
        <taxon>Pseudomonadati</taxon>
        <taxon>Campylobacterota</taxon>
        <taxon>Epsilonproteobacteria</taxon>
        <taxon>Campylobacterales</taxon>
        <taxon>Arcobacteraceae</taxon>
        <taxon>Aliarcobacter</taxon>
    </lineage>
</organism>
<keyword evidence="2" id="KW-1185">Reference proteome</keyword>
<sequence>MEKYPNMIELILEIQVSIKGLEKKVDLLLSKKDKSTLSDDFNIKGIEAAAKALKICESTLSKKIKMEGSKLKKEQHYRISDSGFYTFSKSALKSIEGLI</sequence>
<evidence type="ECO:0000313" key="2">
    <source>
        <dbReference type="Proteomes" id="UP000001136"/>
    </source>
</evidence>
<evidence type="ECO:0000313" key="1">
    <source>
        <dbReference type="EMBL" id="ABV67966.1"/>
    </source>
</evidence>
<proteinExistence type="predicted"/>
<dbReference type="KEGG" id="abu:Abu_1719"/>
<dbReference type="AlphaFoldDB" id="A8EVJ3"/>
<dbReference type="EMBL" id="CP000361">
    <property type="protein sequence ID" value="ABV67966.1"/>
    <property type="molecule type" value="Genomic_DNA"/>
</dbReference>
<gene>
    <name evidence="1" type="ordered locus">Abu_1719</name>
</gene>
<dbReference type="Proteomes" id="UP000001136">
    <property type="component" value="Chromosome"/>
</dbReference>
<reference evidence="1 2" key="1">
    <citation type="journal article" date="2007" name="PLoS ONE">
        <title>The complete genome sequence and analysis of the Epsilonproteobacterium Arcobacter butzleri.</title>
        <authorList>
            <person name="Miller W.G."/>
            <person name="Parker C.T."/>
            <person name="Rubenfield M."/>
            <person name="Mendz G.L."/>
            <person name="Woesten M.M.S.M."/>
            <person name="Ussery D.W."/>
            <person name="Stolz J.F."/>
            <person name="Binnewies T.T."/>
            <person name="Hallin P.F."/>
            <person name="Wang G."/>
            <person name="Malek J.A."/>
            <person name="Rogosin A."/>
            <person name="Stanker L.H."/>
            <person name="Mandrell R.E."/>
        </authorList>
    </citation>
    <scope>NUCLEOTIDE SEQUENCE [LARGE SCALE GENOMIC DNA]</scope>
    <source>
        <strain evidence="1 2">RM4018</strain>
    </source>
</reference>
<accession>A8EVJ3</accession>